<accession>H1DDY9</accession>
<sequence>MSKQESDNLLNAGFIPGIYNFCDHWCEKCRLKSRCLSFVMEKKVEEKKNGNFEEGVFDKNENVWEFLKLFFDSTYEFLEELAKERGMEVEDLYTLENEETDFLEEGDILSEEGDQAESFVEYSDMIKICMIYEALAEECLDAIFGILDEKEWLEKGKEVRTTDRLLDVINWYLDIIQPKVRRALYGYVRRDSFLTPEAWEMECNGSAKVALISIARSERAWKGMRDYCPSLKKDIAHLLVVLNQLKGEIKLCFPQATSFRRPGFDK</sequence>
<gene>
    <name evidence="1" type="ORF">HMPREF9449_00475</name>
</gene>
<comment type="caution">
    <text evidence="1">The sequence shown here is derived from an EMBL/GenBank/DDBJ whole genome shotgun (WGS) entry which is preliminary data.</text>
</comment>
<dbReference type="eggNOG" id="ENOG5032RJ0">
    <property type="taxonomic scope" value="Bacteria"/>
</dbReference>
<dbReference type="PATRIC" id="fig|742817.3.peg.507"/>
<organism evidence="1 2">
    <name type="scientific">Odoribacter laneus YIT 12061</name>
    <dbReference type="NCBI Taxonomy" id="742817"/>
    <lineage>
        <taxon>Bacteria</taxon>
        <taxon>Pseudomonadati</taxon>
        <taxon>Bacteroidota</taxon>
        <taxon>Bacteroidia</taxon>
        <taxon>Bacteroidales</taxon>
        <taxon>Odoribacteraceae</taxon>
        <taxon>Odoribacter</taxon>
    </lineage>
</organism>
<proteinExistence type="predicted"/>
<protein>
    <submittedName>
        <fullName evidence="1">Uncharacterized protein</fullName>
    </submittedName>
</protein>
<dbReference type="Proteomes" id="UP000004892">
    <property type="component" value="Unassembled WGS sequence"/>
</dbReference>
<evidence type="ECO:0000313" key="1">
    <source>
        <dbReference type="EMBL" id="EHP50786.1"/>
    </source>
</evidence>
<dbReference type="AlphaFoldDB" id="H1DDY9"/>
<dbReference type="GeneID" id="98068127"/>
<name>H1DDY9_9BACT</name>
<dbReference type="EMBL" id="ADMC01000005">
    <property type="protein sequence ID" value="EHP50786.1"/>
    <property type="molecule type" value="Genomic_DNA"/>
</dbReference>
<dbReference type="HOGENOM" id="CLU_1248803_0_0_10"/>
<keyword evidence="2" id="KW-1185">Reference proteome</keyword>
<evidence type="ECO:0000313" key="2">
    <source>
        <dbReference type="Proteomes" id="UP000004892"/>
    </source>
</evidence>
<reference evidence="1 2" key="1">
    <citation type="submission" date="2012-01" db="EMBL/GenBank/DDBJ databases">
        <title>The Genome Sequence of Odoribacter laneus YIT 12061.</title>
        <authorList>
            <consortium name="The Broad Institute Genome Sequencing Platform"/>
            <person name="Earl A."/>
            <person name="Ward D."/>
            <person name="Feldgarden M."/>
            <person name="Gevers D."/>
            <person name="Morotomi M."/>
            <person name="Young S.K."/>
            <person name="Zeng Q."/>
            <person name="Gargeya S."/>
            <person name="Fitzgerald M."/>
            <person name="Haas B."/>
            <person name="Abouelleil A."/>
            <person name="Alvarado L."/>
            <person name="Arachchi H.M."/>
            <person name="Berlin A."/>
            <person name="Chapman S.B."/>
            <person name="Gearin G."/>
            <person name="Goldberg J."/>
            <person name="Griggs A."/>
            <person name="Gujja S."/>
            <person name="Hansen M."/>
            <person name="Heiman D."/>
            <person name="Howarth C."/>
            <person name="Larimer J."/>
            <person name="Lui A."/>
            <person name="MacDonald P.J.P."/>
            <person name="McCowen C."/>
            <person name="Montmayeur A."/>
            <person name="Murphy C."/>
            <person name="Neiman D."/>
            <person name="Pearson M."/>
            <person name="Priest M."/>
            <person name="Roberts A."/>
            <person name="Saif S."/>
            <person name="Shea T."/>
            <person name="Sisk P."/>
            <person name="Stolte C."/>
            <person name="Sykes S."/>
            <person name="Wortman J."/>
            <person name="Nusbaum C."/>
            <person name="Birren B."/>
        </authorList>
    </citation>
    <scope>NUCLEOTIDE SEQUENCE [LARGE SCALE GENOMIC DNA]</scope>
    <source>
        <strain evidence="1 2">YIT 12061</strain>
    </source>
</reference>
<dbReference type="RefSeq" id="WP_009135629.1">
    <property type="nucleotide sequence ID" value="NZ_JH594596.1"/>
</dbReference>